<evidence type="ECO:0000256" key="3">
    <source>
        <dbReference type="ARBA" id="ARBA00023211"/>
    </source>
</evidence>
<evidence type="ECO:0000256" key="1">
    <source>
        <dbReference type="ARBA" id="ARBA00001936"/>
    </source>
</evidence>
<dbReference type="CDD" id="cd20308">
    <property type="entry name" value="cupin_YdaE"/>
    <property type="match status" value="1"/>
</dbReference>
<proteinExistence type="inferred from homology"/>
<dbReference type="Proteomes" id="UP000480151">
    <property type="component" value="Unassembled WGS sequence"/>
</dbReference>
<accession>A0A6M1PPE3</accession>
<evidence type="ECO:0000256" key="8">
    <source>
        <dbReference type="ARBA" id="ARBA00044972"/>
    </source>
</evidence>
<reference evidence="9 10" key="1">
    <citation type="submission" date="2020-02" db="EMBL/GenBank/DDBJ databases">
        <authorList>
            <person name="Gao J."/>
            <person name="Sun J."/>
        </authorList>
    </citation>
    <scope>NUCLEOTIDE SEQUENCE [LARGE SCALE GENOMIC DNA]</scope>
    <source>
        <strain evidence="9 10">7124</strain>
    </source>
</reference>
<keyword evidence="10" id="KW-1185">Reference proteome</keyword>
<dbReference type="EMBL" id="JAAKGU010000022">
    <property type="protein sequence ID" value="NGM85647.1"/>
    <property type="molecule type" value="Genomic_DNA"/>
</dbReference>
<dbReference type="GO" id="GO:0046872">
    <property type="term" value="F:metal ion binding"/>
    <property type="evidence" value="ECO:0007669"/>
    <property type="project" value="UniProtKB-KW"/>
</dbReference>
<evidence type="ECO:0000256" key="4">
    <source>
        <dbReference type="ARBA" id="ARBA00023235"/>
    </source>
</evidence>
<sequence length="205" mass="23347">MGFRYGFVRHGGIQWSQQNERGCKKVTSKQEYKNVKNVSLRYLKEAGIKLSSQEAEALEIADFGLGRIRELGLQLVTYVNTSRYCAKELVLLPRQTCPEHYHPHVNGNPGKEETFRCRKGIVYLYVPGTATEYPQAVIPEGYGEHLRVWKEIVLKPGEQYTILPETPHWFQAGDEGAVVSEFSSTSTDENDIFTDPKIIRTPILQ</sequence>
<dbReference type="InterPro" id="IPR011051">
    <property type="entry name" value="RmlC_Cupin_sf"/>
</dbReference>
<dbReference type="InterPro" id="IPR010864">
    <property type="entry name" value="D-lyxose_isomer"/>
</dbReference>
<dbReference type="GO" id="GO:0047828">
    <property type="term" value="F:D-lyxose ketol-isomerase activity"/>
    <property type="evidence" value="ECO:0007669"/>
    <property type="project" value="UniProtKB-EC"/>
</dbReference>
<evidence type="ECO:0000256" key="5">
    <source>
        <dbReference type="ARBA" id="ARBA00023277"/>
    </source>
</evidence>
<keyword evidence="2" id="KW-0479">Metal-binding</keyword>
<gene>
    <name evidence="9" type="ORF">G5B47_24925</name>
</gene>
<evidence type="ECO:0000313" key="10">
    <source>
        <dbReference type="Proteomes" id="UP000480151"/>
    </source>
</evidence>
<name>A0A6M1PPE3_9BACL</name>
<evidence type="ECO:0000256" key="6">
    <source>
        <dbReference type="ARBA" id="ARBA00044907"/>
    </source>
</evidence>
<dbReference type="InterPro" id="IPR014710">
    <property type="entry name" value="RmlC-like_jellyroll"/>
</dbReference>
<protein>
    <recommendedName>
        <fullName evidence="8">D-lyxose ketol-isomerase</fullName>
        <ecNumber evidence="8">5.3.1.15</ecNumber>
    </recommendedName>
</protein>
<comment type="cofactor">
    <cofactor evidence="1">
        <name>Mn(2+)</name>
        <dbReference type="ChEBI" id="CHEBI:29035"/>
    </cofactor>
</comment>
<evidence type="ECO:0000256" key="2">
    <source>
        <dbReference type="ARBA" id="ARBA00022723"/>
    </source>
</evidence>
<dbReference type="AlphaFoldDB" id="A0A6M1PPE3"/>
<keyword evidence="4 9" id="KW-0413">Isomerase</keyword>
<keyword evidence="5" id="KW-0119">Carbohydrate metabolism</keyword>
<evidence type="ECO:0000256" key="7">
    <source>
        <dbReference type="ARBA" id="ARBA00044951"/>
    </source>
</evidence>
<comment type="similarity">
    <text evidence="7">Belongs to the D-lyxose ketol-isomerase family.</text>
</comment>
<dbReference type="Gene3D" id="2.60.120.10">
    <property type="entry name" value="Jelly Rolls"/>
    <property type="match status" value="1"/>
</dbReference>
<keyword evidence="3" id="KW-0464">Manganese</keyword>
<comment type="catalytic activity">
    <reaction evidence="6">
        <text>D-lyxose = D-xylulose</text>
        <dbReference type="Rhea" id="RHEA:14201"/>
        <dbReference type="ChEBI" id="CHEBI:16789"/>
        <dbReference type="ChEBI" id="CHEBI:17140"/>
        <dbReference type="EC" id="5.3.1.15"/>
    </reaction>
</comment>
<dbReference type="EC" id="5.3.1.15" evidence="8"/>
<dbReference type="SUPFAM" id="SSF51182">
    <property type="entry name" value="RmlC-like cupins"/>
    <property type="match status" value="1"/>
</dbReference>
<dbReference type="Pfam" id="PF07385">
    <property type="entry name" value="Lyx_isomer"/>
    <property type="match status" value="1"/>
</dbReference>
<organism evidence="9 10">
    <name type="scientific">Paenibacillus apii</name>
    <dbReference type="NCBI Taxonomy" id="1850370"/>
    <lineage>
        <taxon>Bacteria</taxon>
        <taxon>Bacillati</taxon>
        <taxon>Bacillota</taxon>
        <taxon>Bacilli</taxon>
        <taxon>Bacillales</taxon>
        <taxon>Paenibacillaceae</taxon>
        <taxon>Paenibacillus</taxon>
    </lineage>
</organism>
<comment type="caution">
    <text evidence="9">The sequence shown here is derived from an EMBL/GenBank/DDBJ whole genome shotgun (WGS) entry which is preliminary data.</text>
</comment>
<evidence type="ECO:0000313" key="9">
    <source>
        <dbReference type="EMBL" id="NGM85647.1"/>
    </source>
</evidence>